<organism evidence="11 12">
    <name type="scientific">Asterophora parasitica</name>
    <dbReference type="NCBI Taxonomy" id="117018"/>
    <lineage>
        <taxon>Eukaryota</taxon>
        <taxon>Fungi</taxon>
        <taxon>Dikarya</taxon>
        <taxon>Basidiomycota</taxon>
        <taxon>Agaricomycotina</taxon>
        <taxon>Agaricomycetes</taxon>
        <taxon>Agaricomycetidae</taxon>
        <taxon>Agaricales</taxon>
        <taxon>Tricholomatineae</taxon>
        <taxon>Lyophyllaceae</taxon>
        <taxon>Asterophora</taxon>
    </lineage>
</organism>
<evidence type="ECO:0000256" key="7">
    <source>
        <dbReference type="ARBA" id="ARBA00022840"/>
    </source>
</evidence>
<reference evidence="11" key="2">
    <citation type="submission" date="2021-10" db="EMBL/GenBank/DDBJ databases">
        <title>Phylogenomics reveals ancestral predisposition of the termite-cultivated fungus Termitomyces towards a domesticated lifestyle.</title>
        <authorList>
            <person name="Auxier B."/>
            <person name="Grum-Grzhimaylo A."/>
            <person name="Cardenas M.E."/>
            <person name="Lodge J.D."/>
            <person name="Laessoe T."/>
            <person name="Pedersen O."/>
            <person name="Smith M.E."/>
            <person name="Kuyper T.W."/>
            <person name="Franco-Molano E.A."/>
            <person name="Baroni T.J."/>
            <person name="Aanen D.K."/>
        </authorList>
    </citation>
    <scope>NUCLEOTIDE SEQUENCE</scope>
    <source>
        <strain evidence="11">AP01</strain>
        <tissue evidence="11">Mycelium</tissue>
    </source>
</reference>
<feature type="region of interest" description="Disordered" evidence="10">
    <location>
        <begin position="62"/>
        <end position="96"/>
    </location>
</feature>
<keyword evidence="12" id="KW-1185">Reference proteome</keyword>
<sequence length="213" mass="22880">GVSGTGKSTLGNALADALGFPYVEGDDLHPATNVAKMASGTPLTDADREPWLALIRTTAERIALDGDSSSPSNDTTSRTAATGNGADEQKEKKRPGVVISSSALKRYYREILRGQKAVEGSSSTPRELPTYFLFIEGPRQVLLERMEKRAGHFMKASMLDSQLNTLESPVGEEGVVVVAVEDSTEEQLRKAVEGLSRILGYKVGLRTVVNSKI</sequence>
<dbReference type="GO" id="GO:0005737">
    <property type="term" value="C:cytoplasm"/>
    <property type="evidence" value="ECO:0007669"/>
    <property type="project" value="TreeGrafter"/>
</dbReference>
<comment type="caution">
    <text evidence="11">The sequence shown here is derived from an EMBL/GenBank/DDBJ whole genome shotgun (WGS) entry which is preliminary data.</text>
</comment>
<evidence type="ECO:0000256" key="9">
    <source>
        <dbReference type="ARBA" id="ARBA00048090"/>
    </source>
</evidence>
<dbReference type="InterPro" id="IPR027417">
    <property type="entry name" value="P-loop_NTPase"/>
</dbReference>
<keyword evidence="4" id="KW-0808">Transferase</keyword>
<dbReference type="PANTHER" id="PTHR43442:SF3">
    <property type="entry name" value="GLUCONOKINASE-RELATED"/>
    <property type="match status" value="1"/>
</dbReference>
<dbReference type="Gene3D" id="3.40.50.300">
    <property type="entry name" value="P-loop containing nucleotide triphosphate hydrolases"/>
    <property type="match status" value="1"/>
</dbReference>
<dbReference type="PANTHER" id="PTHR43442">
    <property type="entry name" value="GLUCONOKINASE-RELATED"/>
    <property type="match status" value="1"/>
</dbReference>
<dbReference type="GO" id="GO:0005975">
    <property type="term" value="P:carbohydrate metabolic process"/>
    <property type="evidence" value="ECO:0007669"/>
    <property type="project" value="InterPro"/>
</dbReference>
<dbReference type="GO" id="GO:0005524">
    <property type="term" value="F:ATP binding"/>
    <property type="evidence" value="ECO:0007669"/>
    <property type="project" value="UniProtKB-KW"/>
</dbReference>
<proteinExistence type="inferred from homology"/>
<evidence type="ECO:0000256" key="4">
    <source>
        <dbReference type="ARBA" id="ARBA00022679"/>
    </source>
</evidence>
<dbReference type="SUPFAM" id="SSF52540">
    <property type="entry name" value="P-loop containing nucleoside triphosphate hydrolases"/>
    <property type="match status" value="1"/>
</dbReference>
<comment type="pathway">
    <text evidence="1">Carbohydrate acid metabolism; D-gluconate degradation.</text>
</comment>
<feature type="compositionally biased region" description="Polar residues" evidence="10">
    <location>
        <begin position="67"/>
        <end position="82"/>
    </location>
</feature>
<feature type="non-terminal residue" evidence="11">
    <location>
        <position position="1"/>
    </location>
</feature>
<dbReference type="CDD" id="cd02021">
    <property type="entry name" value="GntK"/>
    <property type="match status" value="1"/>
</dbReference>
<dbReference type="Proteomes" id="UP000775547">
    <property type="component" value="Unassembled WGS sequence"/>
</dbReference>
<evidence type="ECO:0000256" key="10">
    <source>
        <dbReference type="SAM" id="MobiDB-lite"/>
    </source>
</evidence>
<evidence type="ECO:0000256" key="2">
    <source>
        <dbReference type="ARBA" id="ARBA00008420"/>
    </source>
</evidence>
<dbReference type="GO" id="GO:0046316">
    <property type="term" value="F:gluconokinase activity"/>
    <property type="evidence" value="ECO:0007669"/>
    <property type="project" value="UniProtKB-EC"/>
</dbReference>
<keyword evidence="5" id="KW-0547">Nucleotide-binding</keyword>
<keyword evidence="6" id="KW-0418">Kinase</keyword>
<name>A0A9P7G8N2_9AGAR</name>
<comment type="catalytic activity">
    <reaction evidence="9">
        <text>D-gluconate + ATP = 6-phospho-D-gluconate + ADP + H(+)</text>
        <dbReference type="Rhea" id="RHEA:19433"/>
        <dbReference type="ChEBI" id="CHEBI:15378"/>
        <dbReference type="ChEBI" id="CHEBI:18391"/>
        <dbReference type="ChEBI" id="CHEBI:30616"/>
        <dbReference type="ChEBI" id="CHEBI:58759"/>
        <dbReference type="ChEBI" id="CHEBI:456216"/>
        <dbReference type="EC" id="2.7.1.12"/>
    </reaction>
</comment>
<evidence type="ECO:0000256" key="3">
    <source>
        <dbReference type="ARBA" id="ARBA00012054"/>
    </source>
</evidence>
<evidence type="ECO:0000256" key="1">
    <source>
        <dbReference type="ARBA" id="ARBA00004875"/>
    </source>
</evidence>
<keyword evidence="7" id="KW-0067">ATP-binding</keyword>
<gene>
    <name evidence="11" type="ORF">DXG03_002248</name>
</gene>
<evidence type="ECO:0000256" key="8">
    <source>
        <dbReference type="ARBA" id="ARBA00029835"/>
    </source>
</evidence>
<evidence type="ECO:0000313" key="11">
    <source>
        <dbReference type="EMBL" id="KAG5642760.1"/>
    </source>
</evidence>
<dbReference type="AlphaFoldDB" id="A0A9P7G8N2"/>
<protein>
    <recommendedName>
        <fullName evidence="3">gluconokinase</fullName>
        <ecNumber evidence="3">2.7.1.12</ecNumber>
    </recommendedName>
    <alternativeName>
        <fullName evidence="8">Gluconate kinase</fullName>
    </alternativeName>
</protein>
<dbReference type="EMBL" id="JABCKV010000160">
    <property type="protein sequence ID" value="KAG5642760.1"/>
    <property type="molecule type" value="Genomic_DNA"/>
</dbReference>
<dbReference type="OrthoDB" id="275177at2759"/>
<comment type="similarity">
    <text evidence="2">Belongs to the gluconokinase GntK/GntV family.</text>
</comment>
<evidence type="ECO:0000313" key="12">
    <source>
        <dbReference type="Proteomes" id="UP000775547"/>
    </source>
</evidence>
<dbReference type="InterPro" id="IPR006001">
    <property type="entry name" value="Therm_gnt_kin"/>
</dbReference>
<evidence type="ECO:0000256" key="5">
    <source>
        <dbReference type="ARBA" id="ARBA00022741"/>
    </source>
</evidence>
<reference evidence="11" key="1">
    <citation type="submission" date="2020-07" db="EMBL/GenBank/DDBJ databases">
        <authorList>
            <person name="Nieuwenhuis M."/>
            <person name="Van De Peppel L.J.J."/>
        </authorList>
    </citation>
    <scope>NUCLEOTIDE SEQUENCE</scope>
    <source>
        <strain evidence="11">AP01</strain>
        <tissue evidence="11">Mycelium</tissue>
    </source>
</reference>
<accession>A0A9P7G8N2</accession>
<evidence type="ECO:0000256" key="6">
    <source>
        <dbReference type="ARBA" id="ARBA00022777"/>
    </source>
</evidence>
<dbReference type="EC" id="2.7.1.12" evidence="3"/>